<dbReference type="CDD" id="cd03801">
    <property type="entry name" value="GT4_PimA-like"/>
    <property type="match status" value="1"/>
</dbReference>
<dbReference type="RefSeq" id="WP_013640236.1">
    <property type="nucleotide sequence ID" value="NC_015186.1"/>
</dbReference>
<dbReference type="SUPFAM" id="SSF53756">
    <property type="entry name" value="UDP-Glycosyltransferase/glycogen phosphorylase"/>
    <property type="match status" value="1"/>
</dbReference>
<dbReference type="OrthoDB" id="9807414at2"/>
<dbReference type="Gene3D" id="3.40.50.2000">
    <property type="entry name" value="Glycogen Phosphorylase B"/>
    <property type="match status" value="2"/>
</dbReference>
<dbReference type="GO" id="GO:0016757">
    <property type="term" value="F:glycosyltransferase activity"/>
    <property type="evidence" value="ECO:0007669"/>
    <property type="project" value="TreeGrafter"/>
</dbReference>
<dbReference type="PANTHER" id="PTHR12526:SF590">
    <property type="entry name" value="ALPHA-MALTOSE-1-PHOSPHATE SYNTHASE"/>
    <property type="match status" value="1"/>
</dbReference>
<gene>
    <name evidence="1" type="ordered locus">ACMV_18580</name>
</gene>
<protein>
    <submittedName>
        <fullName evidence="1">Putative glycosyltransferase</fullName>
    </submittedName>
</protein>
<sequence length="351" mass="38975">MTIRRVLMVPPIRWLPYRETVGEDGGPVPQRLDAALHDLGWCVDILDPGVRPWNPFGGMNPLLQSFDPLRALKILARKRRYDLIVSVFEGNAAPLLMARHVFGFRTKIILWDVGLTETWRLRMRVLDYVLPRVDGVMVLASEQKRYIEAKWRLRAPVQMIGHSVDTVFFRPQPIEPDDFVLSLGNDASRDYGTLFKAVSPLATHVKIRTSPAVVADLNQPENVEIIGKPLPFPDLRTLYAKAKLVVIPLVETLNAGGISAVLEAAAMGKPLIVTHTAVLSDVLKPGETCLTVPPDDPQALRHAIETLLAKPDLAQKLGRGARDFVERTQSQSAFAARLAGAMDFYKDEGLS</sequence>
<dbReference type="Proteomes" id="UP000007100">
    <property type="component" value="Chromosome"/>
</dbReference>
<keyword evidence="2" id="KW-1185">Reference proteome</keyword>
<dbReference type="PANTHER" id="PTHR12526">
    <property type="entry name" value="GLYCOSYLTRANSFERASE"/>
    <property type="match status" value="1"/>
</dbReference>
<dbReference type="EMBL" id="AP012035">
    <property type="protein sequence ID" value="BAJ81205.1"/>
    <property type="molecule type" value="Genomic_DNA"/>
</dbReference>
<reference evidence="1 2" key="1">
    <citation type="submission" date="2010-12" db="EMBL/GenBank/DDBJ databases">
        <title>Whole genome sequence of Acidiphilium multivorum AIU301.</title>
        <authorList>
            <person name="Narita-Yamada S."/>
            <person name="Nakamura S."/>
            <person name="Ito N."/>
            <person name="Takarada H."/>
            <person name="Katano Y."/>
            <person name="Nakazawa H."/>
            <person name="Hosoyama A."/>
            <person name="Yamada R."/>
            <person name="Fujita N."/>
        </authorList>
    </citation>
    <scope>NUCLEOTIDE SEQUENCE [LARGE SCALE GENOMIC DNA]</scope>
    <source>
        <strain evidence="2">DSM 11245 / JCM 8867 / AIU301</strain>
    </source>
</reference>
<proteinExistence type="predicted"/>
<keyword evidence="1" id="KW-0808">Transferase</keyword>
<name>F0IZJ5_ACIMA</name>
<evidence type="ECO:0000313" key="2">
    <source>
        <dbReference type="Proteomes" id="UP000007100"/>
    </source>
</evidence>
<dbReference type="HOGENOM" id="CLU_747399_0_0_5"/>
<accession>F0IZJ5</accession>
<dbReference type="AlphaFoldDB" id="F0IZJ5"/>
<dbReference type="KEGG" id="amv:ACMV_18580"/>
<dbReference type="Pfam" id="PF13692">
    <property type="entry name" value="Glyco_trans_1_4"/>
    <property type="match status" value="1"/>
</dbReference>
<evidence type="ECO:0000313" key="1">
    <source>
        <dbReference type="EMBL" id="BAJ81205.1"/>
    </source>
</evidence>
<organism evidence="1 2">
    <name type="scientific">Acidiphilium multivorum (strain DSM 11245 / JCM 8867 / NBRC 100883 / AIU 301)</name>
    <dbReference type="NCBI Taxonomy" id="926570"/>
    <lineage>
        <taxon>Bacteria</taxon>
        <taxon>Pseudomonadati</taxon>
        <taxon>Pseudomonadota</taxon>
        <taxon>Alphaproteobacteria</taxon>
        <taxon>Acetobacterales</taxon>
        <taxon>Acidocellaceae</taxon>
        <taxon>Acidiphilium</taxon>
    </lineage>
</organism>